<accession>A0ABW2FRQ8</accession>
<keyword evidence="3" id="KW-0804">Transcription</keyword>
<dbReference type="InterPro" id="IPR009057">
    <property type="entry name" value="Homeodomain-like_sf"/>
</dbReference>
<organism evidence="6 7">
    <name type="scientific">Kitasatospora paranensis</name>
    <dbReference type="NCBI Taxonomy" id="258053"/>
    <lineage>
        <taxon>Bacteria</taxon>
        <taxon>Bacillati</taxon>
        <taxon>Actinomycetota</taxon>
        <taxon>Actinomycetes</taxon>
        <taxon>Kitasatosporales</taxon>
        <taxon>Streptomycetaceae</taxon>
        <taxon>Kitasatospora</taxon>
    </lineage>
</organism>
<evidence type="ECO:0000313" key="6">
    <source>
        <dbReference type="EMBL" id="MFC7179964.1"/>
    </source>
</evidence>
<evidence type="ECO:0000313" key="7">
    <source>
        <dbReference type="Proteomes" id="UP001596435"/>
    </source>
</evidence>
<evidence type="ECO:0000256" key="2">
    <source>
        <dbReference type="ARBA" id="ARBA00023125"/>
    </source>
</evidence>
<sequence length="193" mass="20742">MAPAPNPDLRNRRSHQAILDAALELAARDGYAKVTVEAIAAAAGVGKQTIYRWWPSKAAVILEALNDRTGPFSGVPDTGDVAADMAAAAQGVVEAFGTDLGTIWRGLVADAQSDARLAGDLLTDFLEPRNKCWQDRLDAAVAAGELRADVPTRTMVELLFGPVYYRLLLGTDPLDPENTTARVEYLLNGLRPR</sequence>
<evidence type="ECO:0000256" key="4">
    <source>
        <dbReference type="PROSITE-ProRule" id="PRU00335"/>
    </source>
</evidence>
<dbReference type="Proteomes" id="UP001596435">
    <property type="component" value="Unassembled WGS sequence"/>
</dbReference>
<keyword evidence="2 4" id="KW-0238">DNA-binding</keyword>
<dbReference type="SUPFAM" id="SSF46689">
    <property type="entry name" value="Homeodomain-like"/>
    <property type="match status" value="1"/>
</dbReference>
<keyword evidence="7" id="KW-1185">Reference proteome</keyword>
<dbReference type="Gene3D" id="1.10.357.10">
    <property type="entry name" value="Tetracycline Repressor, domain 2"/>
    <property type="match status" value="1"/>
</dbReference>
<name>A0ABW2FRQ8_9ACTN</name>
<evidence type="ECO:0000256" key="3">
    <source>
        <dbReference type="ARBA" id="ARBA00023163"/>
    </source>
</evidence>
<comment type="caution">
    <text evidence="6">The sequence shown here is derived from an EMBL/GenBank/DDBJ whole genome shotgun (WGS) entry which is preliminary data.</text>
</comment>
<feature type="domain" description="HTH tetR-type" evidence="5">
    <location>
        <begin position="12"/>
        <end position="72"/>
    </location>
</feature>
<feature type="DNA-binding region" description="H-T-H motif" evidence="4">
    <location>
        <begin position="35"/>
        <end position="54"/>
    </location>
</feature>
<gene>
    <name evidence="6" type="ORF">ACFQMG_10385</name>
</gene>
<dbReference type="PANTHER" id="PTHR30055">
    <property type="entry name" value="HTH-TYPE TRANSCRIPTIONAL REGULATOR RUTR"/>
    <property type="match status" value="1"/>
</dbReference>
<dbReference type="RefSeq" id="WP_345704130.1">
    <property type="nucleotide sequence ID" value="NZ_BAABKV010000001.1"/>
</dbReference>
<dbReference type="Pfam" id="PF00440">
    <property type="entry name" value="TetR_N"/>
    <property type="match status" value="1"/>
</dbReference>
<dbReference type="PROSITE" id="PS50977">
    <property type="entry name" value="HTH_TETR_2"/>
    <property type="match status" value="1"/>
</dbReference>
<dbReference type="PRINTS" id="PR00455">
    <property type="entry name" value="HTHTETR"/>
</dbReference>
<dbReference type="InterPro" id="IPR001647">
    <property type="entry name" value="HTH_TetR"/>
</dbReference>
<proteinExistence type="predicted"/>
<dbReference type="SUPFAM" id="SSF48498">
    <property type="entry name" value="Tetracyclin repressor-like, C-terminal domain"/>
    <property type="match status" value="1"/>
</dbReference>
<dbReference type="InterPro" id="IPR036271">
    <property type="entry name" value="Tet_transcr_reg_TetR-rel_C_sf"/>
</dbReference>
<dbReference type="EMBL" id="JBHTAJ010000015">
    <property type="protein sequence ID" value="MFC7179964.1"/>
    <property type="molecule type" value="Genomic_DNA"/>
</dbReference>
<dbReference type="InterPro" id="IPR050109">
    <property type="entry name" value="HTH-type_TetR-like_transc_reg"/>
</dbReference>
<protein>
    <submittedName>
        <fullName evidence="6">TetR/AcrR family transcriptional regulator</fullName>
    </submittedName>
</protein>
<dbReference type="InterPro" id="IPR011075">
    <property type="entry name" value="TetR_C"/>
</dbReference>
<reference evidence="7" key="1">
    <citation type="journal article" date="2019" name="Int. J. Syst. Evol. Microbiol.">
        <title>The Global Catalogue of Microorganisms (GCM) 10K type strain sequencing project: providing services to taxonomists for standard genome sequencing and annotation.</title>
        <authorList>
            <consortium name="The Broad Institute Genomics Platform"/>
            <consortium name="The Broad Institute Genome Sequencing Center for Infectious Disease"/>
            <person name="Wu L."/>
            <person name="Ma J."/>
        </authorList>
    </citation>
    <scope>NUCLEOTIDE SEQUENCE [LARGE SCALE GENOMIC DNA]</scope>
    <source>
        <strain evidence="7">CGMCC 1.12859</strain>
    </source>
</reference>
<dbReference type="Gene3D" id="1.10.10.60">
    <property type="entry name" value="Homeodomain-like"/>
    <property type="match status" value="1"/>
</dbReference>
<evidence type="ECO:0000256" key="1">
    <source>
        <dbReference type="ARBA" id="ARBA00023015"/>
    </source>
</evidence>
<keyword evidence="1" id="KW-0805">Transcription regulation</keyword>
<evidence type="ECO:0000259" key="5">
    <source>
        <dbReference type="PROSITE" id="PS50977"/>
    </source>
</evidence>
<dbReference type="PANTHER" id="PTHR30055:SF148">
    <property type="entry name" value="TETR-FAMILY TRANSCRIPTIONAL REGULATOR"/>
    <property type="match status" value="1"/>
</dbReference>
<dbReference type="Pfam" id="PF16859">
    <property type="entry name" value="TetR_C_11"/>
    <property type="match status" value="1"/>
</dbReference>